<dbReference type="RefSeq" id="WP_211013420.1">
    <property type="nucleotide sequence ID" value="NZ_JASJUT010000020.1"/>
</dbReference>
<comment type="caution">
    <text evidence="1">The sequence shown here is derived from an EMBL/GenBank/DDBJ whole genome shotgun (WGS) entry which is preliminary data.</text>
</comment>
<organism evidence="1 2">
    <name type="scientific">Pseudoalteromonas obscura</name>
    <dbReference type="NCBI Taxonomy" id="3048491"/>
    <lineage>
        <taxon>Bacteria</taxon>
        <taxon>Pseudomonadati</taxon>
        <taxon>Pseudomonadota</taxon>
        <taxon>Gammaproteobacteria</taxon>
        <taxon>Alteromonadales</taxon>
        <taxon>Pseudoalteromonadaceae</taxon>
        <taxon>Pseudoalteromonas</taxon>
    </lineage>
</organism>
<evidence type="ECO:0000313" key="2">
    <source>
        <dbReference type="Proteomes" id="UP001231915"/>
    </source>
</evidence>
<sequence length="149" mass="17701">MLSRDAFWQYACTVYQNGQVQQILLECQDKHGKNVNLCLLLDYLSYLNMQLTVQQVNELEVIVKQIDRELLVPYRATRKQAKTRYSAYPDYQQLRASLLATELELEKLQQHHLIEHVKTFSLQDHVKDPKNLLHYLPKSLYTRFQHAKL</sequence>
<dbReference type="Proteomes" id="UP001231915">
    <property type="component" value="Unassembled WGS sequence"/>
</dbReference>
<proteinExistence type="predicted"/>
<dbReference type="EMBL" id="JASJUT010000020">
    <property type="protein sequence ID" value="MDK2598605.1"/>
    <property type="molecule type" value="Genomic_DNA"/>
</dbReference>
<gene>
    <name evidence="1" type="ORF">QNM18_26460</name>
</gene>
<dbReference type="Pfam" id="PF09523">
    <property type="entry name" value="DUF2390"/>
    <property type="match status" value="1"/>
</dbReference>
<reference evidence="1 2" key="1">
    <citation type="submission" date="2023-05" db="EMBL/GenBank/DDBJ databases">
        <title>Pseudoalteromonas ardens sp. nov., Pseudoalteromonas obscura sp. nov., and Pseudoalteromonas umbrosa sp. nov., isolated from the coral Montipora capitata.</title>
        <authorList>
            <person name="Thomas E.M."/>
            <person name="Smith E.M."/>
            <person name="Papke E."/>
            <person name="Shlafstein M.D."/>
            <person name="Oline D.K."/>
            <person name="Videau P."/>
            <person name="Saw J.H."/>
            <person name="Strangman W.K."/>
            <person name="Ushijima B."/>
        </authorList>
    </citation>
    <scope>NUCLEOTIDE SEQUENCE [LARGE SCALE GENOMIC DNA]</scope>
    <source>
        <strain evidence="1 2">P94</strain>
    </source>
</reference>
<protein>
    <submittedName>
        <fullName evidence="1">TIGR02444 family protein</fullName>
    </submittedName>
</protein>
<dbReference type="NCBIfam" id="TIGR02444">
    <property type="entry name" value="TIGR02444 family protein"/>
    <property type="match status" value="1"/>
</dbReference>
<keyword evidence="2" id="KW-1185">Reference proteome</keyword>
<name>A0ABT7EU78_9GAMM</name>
<accession>A0ABT7EU78</accession>
<dbReference type="InterPro" id="IPR012659">
    <property type="entry name" value="CHP02444"/>
</dbReference>
<evidence type="ECO:0000313" key="1">
    <source>
        <dbReference type="EMBL" id="MDK2598605.1"/>
    </source>
</evidence>